<keyword evidence="5" id="KW-0472">Membrane</keyword>
<dbReference type="SUPFAM" id="SSF56112">
    <property type="entry name" value="Protein kinase-like (PK-like)"/>
    <property type="match status" value="1"/>
</dbReference>
<feature type="region of interest" description="Disordered" evidence="4">
    <location>
        <begin position="715"/>
        <end position="767"/>
    </location>
</feature>
<keyword evidence="5" id="KW-0812">Transmembrane</keyword>
<dbReference type="Gene3D" id="3.30.200.20">
    <property type="entry name" value="Phosphorylase Kinase, domain 1"/>
    <property type="match status" value="1"/>
</dbReference>
<name>A0ABN9TMG6_9DINO</name>
<dbReference type="PROSITE" id="PS50011">
    <property type="entry name" value="PROTEIN_KINASE_DOM"/>
    <property type="match status" value="1"/>
</dbReference>
<dbReference type="Proteomes" id="UP001189429">
    <property type="component" value="Unassembled WGS sequence"/>
</dbReference>
<sequence>MQPPPGAAVDEAAADAASAPASSGDERGRAAPRGSGPPLRRPRRSRPEKGIGRWTLRFTDHRREEAFAHTHKAQLSHQMALGMAAICVWCFLNLAARQFWDDSRYPTREARVLSRWQLLLTLGLVVFLLVVGGFGRLCAKRDLVSTLGLEVIVVSGITVGMILSVLIPKHYMARAFGHADTEAIWGHGMGATDCNLVLMIDLAVTSVHLLMPIRWVVLVPLQVAAVLAYLGPALFLGSPAMGQVPFNIFGILALVALSAVGKRASERKERLLFAGLLSEKQMRFQAEFELSKVDSGGEGSAAPPRPGSTLSAAAFDRNAQHPSLGLIRAIGEQEQWLIASGEVQLLTDGVLGSGGFGLVVMGLYHNTPVAVKAPREDMVREGVLRSCLPALCNELRILRRIRHPNIAFLYGACLGAGLRKLCLVLELVDGVPLGAFVRGPRGAAEPRRGAPQVPPTATPSQASGLASSASVQSALILDILNALRHLHSRQPVVVHGDLKDSNVFVEERRRRSGRSSHHAKLLDFGLSRLVTSSAEPLGGSLRWMAPELLSRKAVPPDDAADCYSFGLLTYLILTGRLPFEDKHTKQVQKQLRRGQPRPPSLAWPAPASELARACRPAVEQCIQAAPALRPQTESVSDHLAAVLSRFAGGALERAVESPVDGVPGRGGEPLASGGPAAADTPASGAHQELQGPLGQAGDARVVALASDMGFGSLPHASEHRALGGSPPPVGEPALPMLSGEALGRTAAPSRESPGGVQEQLASPEHRLTPLSTRALTLVLLMLEWTGPTARGACCWLHGALRHVDTVREELRSWPCKGGLGVAVCGQCDTCGLLLTGSQTASLGNSLEHEAHSQSRSAPLNFEALALAFLMLHWNAPMPRDACCWLHGALRAMDTVREELGRWPCNLRPEFRACDQCDTWGLLKSRSLATPELSESPGASVVVEGPFCGSGDAQDV</sequence>
<organism evidence="7 8">
    <name type="scientific">Prorocentrum cordatum</name>
    <dbReference type="NCBI Taxonomy" id="2364126"/>
    <lineage>
        <taxon>Eukaryota</taxon>
        <taxon>Sar</taxon>
        <taxon>Alveolata</taxon>
        <taxon>Dinophyceae</taxon>
        <taxon>Prorocentrales</taxon>
        <taxon>Prorocentraceae</taxon>
        <taxon>Prorocentrum</taxon>
    </lineage>
</organism>
<feature type="region of interest" description="Disordered" evidence="4">
    <location>
        <begin position="1"/>
        <end position="52"/>
    </location>
</feature>
<evidence type="ECO:0000313" key="8">
    <source>
        <dbReference type="Proteomes" id="UP001189429"/>
    </source>
</evidence>
<evidence type="ECO:0000256" key="1">
    <source>
        <dbReference type="ARBA" id="ARBA00022741"/>
    </source>
</evidence>
<dbReference type="InterPro" id="IPR008271">
    <property type="entry name" value="Ser/Thr_kinase_AS"/>
</dbReference>
<feature type="transmembrane region" description="Helical" evidence="5">
    <location>
        <begin position="79"/>
        <end position="96"/>
    </location>
</feature>
<feature type="transmembrane region" description="Helical" evidence="5">
    <location>
        <begin position="147"/>
        <end position="167"/>
    </location>
</feature>
<dbReference type="Pfam" id="PF00069">
    <property type="entry name" value="Pkinase"/>
    <property type="match status" value="1"/>
</dbReference>
<dbReference type="InterPro" id="IPR000719">
    <property type="entry name" value="Prot_kinase_dom"/>
</dbReference>
<dbReference type="Gene3D" id="1.10.510.10">
    <property type="entry name" value="Transferase(Phosphotransferase) domain 1"/>
    <property type="match status" value="1"/>
</dbReference>
<gene>
    <name evidence="7" type="ORF">PCOR1329_LOCUS40192</name>
</gene>
<dbReference type="PANTHER" id="PTHR44329">
    <property type="entry name" value="SERINE/THREONINE-PROTEIN KINASE TNNI3K-RELATED"/>
    <property type="match status" value="1"/>
</dbReference>
<reference evidence="7" key="1">
    <citation type="submission" date="2023-10" db="EMBL/GenBank/DDBJ databases">
        <authorList>
            <person name="Chen Y."/>
            <person name="Shah S."/>
            <person name="Dougan E. K."/>
            <person name="Thang M."/>
            <person name="Chan C."/>
        </authorList>
    </citation>
    <scope>NUCLEOTIDE SEQUENCE [LARGE SCALE GENOMIC DNA]</scope>
</reference>
<evidence type="ECO:0000259" key="6">
    <source>
        <dbReference type="PROSITE" id="PS50011"/>
    </source>
</evidence>
<keyword evidence="5" id="KW-1133">Transmembrane helix</keyword>
<dbReference type="PROSITE" id="PS00107">
    <property type="entry name" value="PROTEIN_KINASE_ATP"/>
    <property type="match status" value="1"/>
</dbReference>
<feature type="region of interest" description="Disordered" evidence="4">
    <location>
        <begin position="657"/>
        <end position="695"/>
    </location>
</feature>
<dbReference type="InterPro" id="IPR011009">
    <property type="entry name" value="Kinase-like_dom_sf"/>
</dbReference>
<proteinExistence type="predicted"/>
<feature type="transmembrane region" description="Helical" evidence="5">
    <location>
        <begin position="216"/>
        <end position="238"/>
    </location>
</feature>
<protein>
    <recommendedName>
        <fullName evidence="6">Protein kinase domain-containing protein</fullName>
    </recommendedName>
</protein>
<evidence type="ECO:0000313" key="7">
    <source>
        <dbReference type="EMBL" id="CAK0846782.1"/>
    </source>
</evidence>
<dbReference type="InterPro" id="IPR017441">
    <property type="entry name" value="Protein_kinase_ATP_BS"/>
</dbReference>
<feature type="compositionally biased region" description="Low complexity" evidence="4">
    <location>
        <begin position="7"/>
        <end position="23"/>
    </location>
</feature>
<feature type="transmembrane region" description="Helical" evidence="5">
    <location>
        <begin position="116"/>
        <end position="135"/>
    </location>
</feature>
<evidence type="ECO:0000256" key="2">
    <source>
        <dbReference type="ARBA" id="ARBA00022840"/>
    </source>
</evidence>
<feature type="domain" description="Protein kinase" evidence="6">
    <location>
        <begin position="345"/>
        <end position="641"/>
    </location>
</feature>
<evidence type="ECO:0000256" key="3">
    <source>
        <dbReference type="PROSITE-ProRule" id="PRU10141"/>
    </source>
</evidence>
<feature type="region of interest" description="Disordered" evidence="4">
    <location>
        <begin position="442"/>
        <end position="464"/>
    </location>
</feature>
<feature type="transmembrane region" description="Helical" evidence="5">
    <location>
        <begin position="244"/>
        <end position="261"/>
    </location>
</feature>
<dbReference type="SMART" id="SM00220">
    <property type="entry name" value="S_TKc"/>
    <property type="match status" value="1"/>
</dbReference>
<feature type="binding site" evidence="3">
    <location>
        <position position="372"/>
    </location>
    <ligand>
        <name>ATP</name>
        <dbReference type="ChEBI" id="CHEBI:30616"/>
    </ligand>
</feature>
<keyword evidence="1 3" id="KW-0547">Nucleotide-binding</keyword>
<dbReference type="EMBL" id="CAUYUJ010014847">
    <property type="protein sequence ID" value="CAK0846782.1"/>
    <property type="molecule type" value="Genomic_DNA"/>
</dbReference>
<keyword evidence="8" id="KW-1185">Reference proteome</keyword>
<dbReference type="PROSITE" id="PS00108">
    <property type="entry name" value="PROTEIN_KINASE_ST"/>
    <property type="match status" value="1"/>
</dbReference>
<evidence type="ECO:0000256" key="5">
    <source>
        <dbReference type="SAM" id="Phobius"/>
    </source>
</evidence>
<dbReference type="InterPro" id="IPR051681">
    <property type="entry name" value="Ser/Thr_Kinases-Pseudokinases"/>
</dbReference>
<evidence type="ECO:0000256" key="4">
    <source>
        <dbReference type="SAM" id="MobiDB-lite"/>
    </source>
</evidence>
<comment type="caution">
    <text evidence="7">The sequence shown here is derived from an EMBL/GenBank/DDBJ whole genome shotgun (WGS) entry which is preliminary data.</text>
</comment>
<keyword evidence="2 3" id="KW-0067">ATP-binding</keyword>
<accession>A0ABN9TMG6</accession>